<dbReference type="Gene3D" id="2.60.130.10">
    <property type="entry name" value="Aromatic compound dioxygenase"/>
    <property type="match status" value="1"/>
</dbReference>
<evidence type="ECO:0000256" key="3">
    <source>
        <dbReference type="ARBA" id="ARBA00023002"/>
    </source>
</evidence>
<keyword evidence="3" id="KW-0560">Oxidoreductase</keyword>
<name>A0A5C7AQ66_9BACT</name>
<comment type="similarity">
    <text evidence="1">Belongs to the intradiol ring-cleavage dioxygenase family.</text>
</comment>
<protein>
    <submittedName>
        <fullName evidence="5">Catechol 1,2-dioxygenase</fullName>
    </submittedName>
</protein>
<accession>A0A5C7AQ66</accession>
<dbReference type="SUPFAM" id="SSF49482">
    <property type="entry name" value="Aromatic compound dioxygenase"/>
    <property type="match status" value="1"/>
</dbReference>
<dbReference type="Proteomes" id="UP000321935">
    <property type="component" value="Unassembled WGS sequence"/>
</dbReference>
<evidence type="ECO:0000313" key="6">
    <source>
        <dbReference type="Proteomes" id="UP000321935"/>
    </source>
</evidence>
<proteinExistence type="inferred from homology"/>
<dbReference type="InterPro" id="IPR050770">
    <property type="entry name" value="Intradiol_RC_Dioxygenase"/>
</dbReference>
<dbReference type="PANTHER" id="PTHR33711:SF10">
    <property type="entry name" value="INTRADIOL RING-CLEAVAGE DIOXYGENASES DOMAIN-CONTAINING PROTEIN"/>
    <property type="match status" value="1"/>
</dbReference>
<dbReference type="PANTHER" id="PTHR33711">
    <property type="entry name" value="DIOXYGENASE, PUTATIVE (AFU_ORTHOLOGUE AFUA_2G02910)-RELATED"/>
    <property type="match status" value="1"/>
</dbReference>
<organism evidence="5 6">
    <name type="scientific">Algoriphagus aquimarinus</name>
    <dbReference type="NCBI Taxonomy" id="237018"/>
    <lineage>
        <taxon>Bacteria</taxon>
        <taxon>Pseudomonadati</taxon>
        <taxon>Bacteroidota</taxon>
        <taxon>Cytophagia</taxon>
        <taxon>Cytophagales</taxon>
        <taxon>Cyclobacteriaceae</taxon>
        <taxon>Algoriphagus</taxon>
    </lineage>
</organism>
<evidence type="ECO:0000256" key="1">
    <source>
        <dbReference type="ARBA" id="ARBA00007825"/>
    </source>
</evidence>
<dbReference type="EMBL" id="VORW01000011">
    <property type="protein sequence ID" value="TXE07992.1"/>
    <property type="molecule type" value="Genomic_DNA"/>
</dbReference>
<gene>
    <name evidence="5" type="ORF">ESV85_14830</name>
</gene>
<evidence type="ECO:0000259" key="4">
    <source>
        <dbReference type="Pfam" id="PF00775"/>
    </source>
</evidence>
<dbReference type="InterPro" id="IPR015889">
    <property type="entry name" value="Intradiol_dOase_core"/>
</dbReference>
<dbReference type="GO" id="GO:0008199">
    <property type="term" value="F:ferric iron binding"/>
    <property type="evidence" value="ECO:0007669"/>
    <property type="project" value="InterPro"/>
</dbReference>
<dbReference type="RefSeq" id="WP_146918891.1">
    <property type="nucleotide sequence ID" value="NZ_VORW01000011.1"/>
</dbReference>
<evidence type="ECO:0000313" key="5">
    <source>
        <dbReference type="EMBL" id="TXE07992.1"/>
    </source>
</evidence>
<comment type="caution">
    <text evidence="5">The sequence shown here is derived from an EMBL/GenBank/DDBJ whole genome shotgun (WGS) entry which is preliminary data.</text>
</comment>
<dbReference type="GO" id="GO:0016702">
    <property type="term" value="F:oxidoreductase activity, acting on single donors with incorporation of molecular oxygen, incorporation of two atoms of oxygen"/>
    <property type="evidence" value="ECO:0007669"/>
    <property type="project" value="InterPro"/>
</dbReference>
<dbReference type="InterPro" id="IPR000627">
    <property type="entry name" value="Intradiol_dOase_C"/>
</dbReference>
<dbReference type="AlphaFoldDB" id="A0A5C7AQ66"/>
<evidence type="ECO:0000256" key="2">
    <source>
        <dbReference type="ARBA" id="ARBA00022964"/>
    </source>
</evidence>
<reference evidence="5 6" key="1">
    <citation type="submission" date="2019-08" db="EMBL/GenBank/DDBJ databases">
        <title>Genomes sequence of Algoriphagus aquimarinus ACAM450.</title>
        <authorList>
            <person name="Bowman J.P."/>
        </authorList>
    </citation>
    <scope>NUCLEOTIDE SEQUENCE [LARGE SCALE GENOMIC DNA]</scope>
    <source>
        <strain evidence="5 6">ACAM 450</strain>
    </source>
</reference>
<keyword evidence="2 5" id="KW-0223">Dioxygenase</keyword>
<dbReference type="Pfam" id="PF00775">
    <property type="entry name" value="Dioxygenase_C"/>
    <property type="match status" value="1"/>
</dbReference>
<sequence length="297" mass="32786">MKRRQFIQSSALSVVAVSSFGFIQFDGKKFIGDCETTTDILGPFYRPNSPVRSNLTIPGKTGSPIQLKGLVLNQDCATPYKNAKVELWHCDADGVYDNSTPAYDYRATGFTNEKGEYDFETILPVPYDAGGGMIRPAHFHLMITADGYQTLVTQLYFSGDENIKKDAWASADVAKNRILDVSKGANGGNTVVFNVGLAKKLSMENASMDKLIGTYGPEDGDGSEVELFQSAGKLWIKNEVFGDSYDYLGENTFEYPGLHDGSYMRIHFEPESAHGKMTIHTFQPGSEIQTKTFIKKS</sequence>
<dbReference type="OrthoDB" id="933561at2"/>
<feature type="domain" description="Intradiol ring-cleavage dioxygenases" evidence="4">
    <location>
        <begin position="42"/>
        <end position="182"/>
    </location>
</feature>